<organism evidence="2 3">
    <name type="scientific">Rhizoctonia solani</name>
    <dbReference type="NCBI Taxonomy" id="456999"/>
    <lineage>
        <taxon>Eukaryota</taxon>
        <taxon>Fungi</taxon>
        <taxon>Dikarya</taxon>
        <taxon>Basidiomycota</taxon>
        <taxon>Agaricomycotina</taxon>
        <taxon>Agaricomycetes</taxon>
        <taxon>Cantharellales</taxon>
        <taxon>Ceratobasidiaceae</taxon>
        <taxon>Rhizoctonia</taxon>
    </lineage>
</organism>
<dbReference type="Proteomes" id="UP000663827">
    <property type="component" value="Unassembled WGS sequence"/>
</dbReference>
<reference evidence="2" key="1">
    <citation type="submission" date="2021-01" db="EMBL/GenBank/DDBJ databases">
        <authorList>
            <person name="Kaushik A."/>
        </authorList>
    </citation>
    <scope>NUCLEOTIDE SEQUENCE</scope>
    <source>
        <strain evidence="2">AG5</strain>
    </source>
</reference>
<sequence length="195" mass="20878">MDEFTLAARSLNTEHLDIVGLPLPLARARDANKMGVNENIGRSRTRAVNLPLATLPAAWSSRRGSALARCLPGALHLPRRPLLSNASPRLNSTSREHDLCLKFESVPARGPNNLEPRAIGPLSAVCKSPCVYRRCPFAVTPYPLEPSTTLGPTFWATDPDPSTSACLSKRSEDTGNAVGGDSLTRGERDGLGLGK</sequence>
<gene>
    <name evidence="2" type="ORF">RDB_LOCUS141050</name>
</gene>
<dbReference type="EMBL" id="CAJNJQ010003694">
    <property type="protein sequence ID" value="CAE7203539.1"/>
    <property type="molecule type" value="Genomic_DNA"/>
</dbReference>
<evidence type="ECO:0000313" key="2">
    <source>
        <dbReference type="EMBL" id="CAE7203539.1"/>
    </source>
</evidence>
<accession>A0A8H3I0M4</accession>
<proteinExistence type="predicted"/>
<comment type="caution">
    <text evidence="2">The sequence shown here is derived from an EMBL/GenBank/DDBJ whole genome shotgun (WGS) entry which is preliminary data.</text>
</comment>
<dbReference type="AlphaFoldDB" id="A0A8H3I0M4"/>
<evidence type="ECO:0000313" key="3">
    <source>
        <dbReference type="Proteomes" id="UP000663827"/>
    </source>
</evidence>
<name>A0A8H3I0M4_9AGAM</name>
<feature type="compositionally biased region" description="Basic and acidic residues" evidence="1">
    <location>
        <begin position="184"/>
        <end position="195"/>
    </location>
</feature>
<protein>
    <submittedName>
        <fullName evidence="2">Uncharacterized protein</fullName>
    </submittedName>
</protein>
<evidence type="ECO:0000256" key="1">
    <source>
        <dbReference type="SAM" id="MobiDB-lite"/>
    </source>
</evidence>
<feature type="region of interest" description="Disordered" evidence="1">
    <location>
        <begin position="153"/>
        <end position="195"/>
    </location>
</feature>